<protein>
    <submittedName>
        <fullName evidence="1">Uncharacterized protein</fullName>
    </submittedName>
</protein>
<name>A0A1W1HKD4_9BACT</name>
<keyword evidence="2" id="KW-1185">Reference proteome</keyword>
<organism evidence="1 2">
    <name type="scientific">Desulfamplus magnetovallimortis</name>
    <dbReference type="NCBI Taxonomy" id="1246637"/>
    <lineage>
        <taxon>Bacteria</taxon>
        <taxon>Pseudomonadati</taxon>
        <taxon>Thermodesulfobacteriota</taxon>
        <taxon>Desulfobacteria</taxon>
        <taxon>Desulfobacterales</taxon>
        <taxon>Desulfobacteraceae</taxon>
        <taxon>Desulfamplus</taxon>
    </lineage>
</organism>
<dbReference type="AlphaFoldDB" id="A0A1W1HKD4"/>
<evidence type="ECO:0000313" key="2">
    <source>
        <dbReference type="Proteomes" id="UP000191931"/>
    </source>
</evidence>
<sequence>MNINTKVHVDNPEKQQIKHSEIDGSLFPDESNNDLHSQLQQIINSLTDNQKENIDIETRDKIMFMVNDLFPGRSGSKKRIAFMNDNGILYNGRKWNTKDFSDQIVRGRERMKKK</sequence>
<gene>
    <name evidence="1" type="ORF">MTBBW1_830001</name>
</gene>
<dbReference type="Proteomes" id="UP000191931">
    <property type="component" value="Unassembled WGS sequence"/>
</dbReference>
<accession>A0A1W1HKD4</accession>
<proteinExistence type="predicted"/>
<dbReference type="EMBL" id="FWEV01000329">
    <property type="protein sequence ID" value="SLM32929.1"/>
    <property type="molecule type" value="Genomic_DNA"/>
</dbReference>
<evidence type="ECO:0000313" key="1">
    <source>
        <dbReference type="EMBL" id="SLM32929.1"/>
    </source>
</evidence>
<reference evidence="1 2" key="1">
    <citation type="submission" date="2017-03" db="EMBL/GenBank/DDBJ databases">
        <authorList>
            <person name="Afonso C.L."/>
            <person name="Miller P.J."/>
            <person name="Scott M.A."/>
            <person name="Spackman E."/>
            <person name="Goraichik I."/>
            <person name="Dimitrov K.M."/>
            <person name="Suarez D.L."/>
            <person name="Swayne D.E."/>
        </authorList>
    </citation>
    <scope>NUCLEOTIDE SEQUENCE [LARGE SCALE GENOMIC DNA]</scope>
    <source>
        <strain evidence="1">PRJEB14757</strain>
    </source>
</reference>